<dbReference type="EMBL" id="QNUF01000006">
    <property type="protein sequence ID" value="REC76655.1"/>
    <property type="molecule type" value="Genomic_DNA"/>
</dbReference>
<protein>
    <submittedName>
        <fullName evidence="1">Uncharacterized protein</fullName>
    </submittedName>
</protein>
<sequence length="213" mass="23523">MDTTLNIYFDKNGINYLTHTNQLVGIIRSYPGTADLKYICLAFEPFINNNPCTFSDSWQALASRIQPQNMEVYKGSVSTDAEYGNRYSVSNIGFYGTPGNCPSEVLGIDNTSTSILYPAISQKINGTFGVCNADSASVNTIIYFDYSDELWLFTASGISSNMAISSSLLVPSGMQARNVTINKYLTIDFQDDTDVYFDSATNVFKMGKLPQKK</sequence>
<dbReference type="RefSeq" id="WP_047488029.1">
    <property type="nucleotide sequence ID" value="NZ_BJYH01000008.1"/>
</dbReference>
<dbReference type="Proteomes" id="UP000256491">
    <property type="component" value="Unassembled WGS sequence"/>
</dbReference>
<reference evidence="2" key="2">
    <citation type="submission" date="2018-06" db="EMBL/GenBank/DDBJ databases">
        <authorList>
            <person name="Newman J.D."/>
            <person name="Hugo C.J."/>
            <person name="Kriek I.-M."/>
            <person name="Nel L."/>
        </authorList>
    </citation>
    <scope>NUCLEOTIDE SEQUENCE</scope>
    <source>
        <strain evidence="2">KCTC 22548</strain>
    </source>
</reference>
<evidence type="ECO:0000313" key="1">
    <source>
        <dbReference type="EMBL" id="MDR6527543.1"/>
    </source>
</evidence>
<evidence type="ECO:0000313" key="4">
    <source>
        <dbReference type="Proteomes" id="UP001184861"/>
    </source>
</evidence>
<evidence type="ECO:0000313" key="2">
    <source>
        <dbReference type="EMBL" id="REC76655.1"/>
    </source>
</evidence>
<dbReference type="EMBL" id="JAVDQY010000003">
    <property type="protein sequence ID" value="MDR6527543.1"/>
    <property type="molecule type" value="Genomic_DNA"/>
</dbReference>
<evidence type="ECO:0000313" key="3">
    <source>
        <dbReference type="Proteomes" id="UP000256491"/>
    </source>
</evidence>
<keyword evidence="3" id="KW-1185">Reference proteome</keyword>
<name>A0AAE3YCC8_9FLAO</name>
<dbReference type="AlphaFoldDB" id="A0AAE3YCC8"/>
<dbReference type="Proteomes" id="UP001184861">
    <property type="component" value="Unassembled WGS sequence"/>
</dbReference>
<proteinExistence type="predicted"/>
<reference evidence="1" key="3">
    <citation type="submission" date="2023-07" db="EMBL/GenBank/DDBJ databases">
        <title>Sorghum-associated microbial communities from plants grown in Nebraska, USA.</title>
        <authorList>
            <person name="Schachtman D."/>
        </authorList>
    </citation>
    <scope>NUCLEOTIDE SEQUENCE</scope>
    <source>
        <strain evidence="1">DS2360</strain>
    </source>
</reference>
<organism evidence="1 4">
    <name type="scientific">Chryseobacterium rhizosphaerae</name>
    <dbReference type="NCBI Taxonomy" id="395937"/>
    <lineage>
        <taxon>Bacteria</taxon>
        <taxon>Pseudomonadati</taxon>
        <taxon>Bacteroidota</taxon>
        <taxon>Flavobacteriia</taxon>
        <taxon>Flavobacteriales</taxon>
        <taxon>Weeksellaceae</taxon>
        <taxon>Chryseobacterium group</taxon>
        <taxon>Chryseobacterium</taxon>
    </lineage>
</organism>
<reference evidence="2 3" key="1">
    <citation type="journal article" date="2010" name="Syst. Appl. Microbiol.">
        <title>Four new species of Chryseobacterium from the rhizosphere of coastal sand dune plants, Chryseobacterium elymi sp. nov., Chryseobacterium hagamense sp. nov., Chryseobacterium lathyri sp. nov. and Chryseobacterium rhizosphaerae sp. nov.</title>
        <authorList>
            <person name="Cho S.H."/>
            <person name="Lee K.S."/>
            <person name="Shin D.S."/>
            <person name="Han J.H."/>
            <person name="Park K.S."/>
            <person name="Lee C.H."/>
            <person name="Park K.H."/>
            <person name="Kim S.B."/>
        </authorList>
    </citation>
    <scope>NUCLEOTIDE SEQUENCE [LARGE SCALE GENOMIC DNA]</scope>
    <source>
        <strain evidence="2 3">KCTC 22548</strain>
    </source>
</reference>
<comment type="caution">
    <text evidence="1">The sequence shown here is derived from an EMBL/GenBank/DDBJ whole genome shotgun (WGS) entry which is preliminary data.</text>
</comment>
<accession>A0AAE3YCC8</accession>
<gene>
    <name evidence="2" type="ORF">DRF57_07500</name>
    <name evidence="1" type="ORF">J2787_002935</name>
</gene>